<accession>M8AXR2</accession>
<dbReference type="SUPFAM" id="SSF81383">
    <property type="entry name" value="F-box domain"/>
    <property type="match status" value="1"/>
</dbReference>
<dbReference type="InterPro" id="IPR001810">
    <property type="entry name" value="F-box_dom"/>
</dbReference>
<evidence type="ECO:0000313" key="1">
    <source>
        <dbReference type="EnsemblPlants" id="EMT06194"/>
    </source>
</evidence>
<dbReference type="PANTHER" id="PTHR35828:SF25">
    <property type="entry name" value="OS08G0203800 PROTEIN"/>
    <property type="match status" value="1"/>
</dbReference>
<dbReference type="SMART" id="SM00256">
    <property type="entry name" value="FBOX"/>
    <property type="match status" value="1"/>
</dbReference>
<dbReference type="EnsemblPlants" id="EMT06194">
    <property type="protein sequence ID" value="EMT06194"/>
    <property type="gene ID" value="F775_17405"/>
</dbReference>
<dbReference type="InterPro" id="IPR036047">
    <property type="entry name" value="F-box-like_dom_sf"/>
</dbReference>
<dbReference type="Gene3D" id="1.20.1280.50">
    <property type="match status" value="1"/>
</dbReference>
<protein>
    <submittedName>
        <fullName evidence="1">Uncharacterized protein</fullName>
    </submittedName>
</protein>
<name>M8AXR2_AEGTA</name>
<dbReference type="Pfam" id="PF12937">
    <property type="entry name" value="F-box-like"/>
    <property type="match status" value="1"/>
</dbReference>
<organism evidence="1">
    <name type="scientific">Aegilops tauschii</name>
    <name type="common">Tausch's goatgrass</name>
    <name type="synonym">Aegilops squarrosa</name>
    <dbReference type="NCBI Taxonomy" id="37682"/>
    <lineage>
        <taxon>Eukaryota</taxon>
        <taxon>Viridiplantae</taxon>
        <taxon>Streptophyta</taxon>
        <taxon>Embryophyta</taxon>
        <taxon>Tracheophyta</taxon>
        <taxon>Spermatophyta</taxon>
        <taxon>Magnoliopsida</taxon>
        <taxon>Liliopsida</taxon>
        <taxon>Poales</taxon>
        <taxon>Poaceae</taxon>
        <taxon>BOP clade</taxon>
        <taxon>Pooideae</taxon>
        <taxon>Triticodae</taxon>
        <taxon>Triticeae</taxon>
        <taxon>Triticinae</taxon>
        <taxon>Aegilops</taxon>
    </lineage>
</organism>
<sequence>MEETAATFLPDDVVLEILLHVSTDVTTLFRCAATCKRWRGLVANHSFQRRCWPEGVCHPSSLIGFIDRQLYGPMVDIGSSSTLFFVPPPAGSVLGARRRFLDSIVHGMPDGFLDGAEALAAHGGLLLVRLARGSHKESVHLAVCDLLTGTWNVLPVLTCRLDGVNCTIIAGAEFCPSKRHHHCCTSSPGYSTFFKVLAMVLDGNWVHYEDRKCNLYTFSSTEPSWSAPTMCYEKIWWGENSGFVFPHSSSAVLYRAVVHWFLPYFDEYEGLNKYYTYEVSTKADHGSLFKVSIPVDQLAKAKSCSHPTLGSTTDGLLSLFYMYKESGNLRLDIWTRGNNLDDQAWLRGKVIELKLPRQKWNHCFISNMWWGEKSGTLLIIDDFSCVYRVDVENRLIEEEKCRNGLHRPVPVEIDWPPMFVSRLGSVGVYT</sequence>
<dbReference type="AlphaFoldDB" id="M8AXR2"/>
<reference evidence="1" key="1">
    <citation type="submission" date="2015-06" db="UniProtKB">
        <authorList>
            <consortium name="EnsemblPlants"/>
        </authorList>
    </citation>
    <scope>IDENTIFICATION</scope>
</reference>
<proteinExistence type="predicted"/>
<dbReference type="PANTHER" id="PTHR35828">
    <property type="entry name" value="OS08G0203800 PROTEIN-RELATED"/>
    <property type="match status" value="1"/>
</dbReference>